<evidence type="ECO:0000313" key="2">
    <source>
        <dbReference type="EMBL" id="PBK98179.1"/>
    </source>
</evidence>
<proteinExistence type="predicted"/>
<gene>
    <name evidence="2" type="ORF">ARMGADRAFT_569532</name>
</gene>
<feature type="compositionally biased region" description="Polar residues" evidence="1">
    <location>
        <begin position="9"/>
        <end position="19"/>
    </location>
</feature>
<evidence type="ECO:0000313" key="3">
    <source>
        <dbReference type="Proteomes" id="UP000217790"/>
    </source>
</evidence>
<keyword evidence="3" id="KW-1185">Reference proteome</keyword>
<sequence>MQGPDFGSNDMSPSTSGAYTSWREGPVRRTRRCWSAWGRGGGTGRCAIITTVLSDEAGARMYWSCSILPTRFSPSREVPSLGRQCCVEGRATELLTQSAGTREEFRTYRAHKYDVVWDAFCVRVVASGALDTMQRKQTRTTDLCLIKGWLRRSCQSLSAKSRSRYLTTSDKRTQNHGFVVMPAAANSPAVQHETPVPLS</sequence>
<dbReference type="EMBL" id="KZ293648">
    <property type="protein sequence ID" value="PBK98179.1"/>
    <property type="molecule type" value="Genomic_DNA"/>
</dbReference>
<organism evidence="2 3">
    <name type="scientific">Armillaria gallica</name>
    <name type="common">Bulbous honey fungus</name>
    <name type="synonym">Armillaria bulbosa</name>
    <dbReference type="NCBI Taxonomy" id="47427"/>
    <lineage>
        <taxon>Eukaryota</taxon>
        <taxon>Fungi</taxon>
        <taxon>Dikarya</taxon>
        <taxon>Basidiomycota</taxon>
        <taxon>Agaricomycotina</taxon>
        <taxon>Agaricomycetes</taxon>
        <taxon>Agaricomycetidae</taxon>
        <taxon>Agaricales</taxon>
        <taxon>Marasmiineae</taxon>
        <taxon>Physalacriaceae</taxon>
        <taxon>Armillaria</taxon>
    </lineage>
</organism>
<accession>A0A2H3DSI7</accession>
<dbReference type="InParanoid" id="A0A2H3DSI7"/>
<name>A0A2H3DSI7_ARMGA</name>
<dbReference type="OrthoDB" id="10578740at2759"/>
<feature type="region of interest" description="Disordered" evidence="1">
    <location>
        <begin position="1"/>
        <end position="23"/>
    </location>
</feature>
<dbReference type="AlphaFoldDB" id="A0A2H3DSI7"/>
<protein>
    <submittedName>
        <fullName evidence="2">Uncharacterized protein</fullName>
    </submittedName>
</protein>
<reference evidence="3" key="1">
    <citation type="journal article" date="2017" name="Nat. Ecol. Evol.">
        <title>Genome expansion and lineage-specific genetic innovations in the forest pathogenic fungi Armillaria.</title>
        <authorList>
            <person name="Sipos G."/>
            <person name="Prasanna A.N."/>
            <person name="Walter M.C."/>
            <person name="O'Connor E."/>
            <person name="Balint B."/>
            <person name="Krizsan K."/>
            <person name="Kiss B."/>
            <person name="Hess J."/>
            <person name="Varga T."/>
            <person name="Slot J."/>
            <person name="Riley R."/>
            <person name="Boka B."/>
            <person name="Rigling D."/>
            <person name="Barry K."/>
            <person name="Lee J."/>
            <person name="Mihaltcheva S."/>
            <person name="LaButti K."/>
            <person name="Lipzen A."/>
            <person name="Waldron R."/>
            <person name="Moloney N.M."/>
            <person name="Sperisen C."/>
            <person name="Kredics L."/>
            <person name="Vagvoelgyi C."/>
            <person name="Patrignani A."/>
            <person name="Fitzpatrick D."/>
            <person name="Nagy I."/>
            <person name="Doyle S."/>
            <person name="Anderson J.B."/>
            <person name="Grigoriev I.V."/>
            <person name="Gueldener U."/>
            <person name="Muensterkoetter M."/>
            <person name="Nagy L.G."/>
        </authorList>
    </citation>
    <scope>NUCLEOTIDE SEQUENCE [LARGE SCALE GENOMIC DNA]</scope>
    <source>
        <strain evidence="3">Ar21-2</strain>
    </source>
</reference>
<evidence type="ECO:0000256" key="1">
    <source>
        <dbReference type="SAM" id="MobiDB-lite"/>
    </source>
</evidence>
<dbReference type="Proteomes" id="UP000217790">
    <property type="component" value="Unassembled WGS sequence"/>
</dbReference>